<protein>
    <recommendedName>
        <fullName evidence="1">ISXO2-like transposase domain-containing protein</fullName>
    </recommendedName>
</protein>
<evidence type="ECO:0000313" key="3">
    <source>
        <dbReference type="Proteomes" id="UP000801492"/>
    </source>
</evidence>
<dbReference type="Pfam" id="PF12762">
    <property type="entry name" value="DDE_Tnp_IS1595"/>
    <property type="match status" value="1"/>
</dbReference>
<evidence type="ECO:0000259" key="1">
    <source>
        <dbReference type="SMART" id="SM01126"/>
    </source>
</evidence>
<sequence>MGIWFNKCNFLVERRNHETLLPIIQREVQAGSTSHADKWPAYSTLNQLDYIHQTVNHQEDYVDPVSLVHAQRIEKLWLDAKIQILKKMQKVPLQHLQSHLDYFSWKKTKKK</sequence>
<dbReference type="InterPro" id="IPR024445">
    <property type="entry name" value="Tnp_ISXO2-like"/>
</dbReference>
<name>A0A8K0D8L7_IGNLU</name>
<comment type="caution">
    <text evidence="2">The sequence shown here is derived from an EMBL/GenBank/DDBJ whole genome shotgun (WGS) entry which is preliminary data.</text>
</comment>
<accession>A0A8K0D8L7</accession>
<proteinExistence type="predicted"/>
<dbReference type="PANTHER" id="PTHR47163:SF2">
    <property type="entry name" value="SI:DKEY-17M8.2"/>
    <property type="match status" value="1"/>
</dbReference>
<dbReference type="SMART" id="SM01126">
    <property type="entry name" value="DDE_Tnp_IS1595"/>
    <property type="match status" value="1"/>
</dbReference>
<dbReference type="AlphaFoldDB" id="A0A8K0D8L7"/>
<dbReference type="EMBL" id="VTPC01003121">
    <property type="protein sequence ID" value="KAF2899012.1"/>
    <property type="molecule type" value="Genomic_DNA"/>
</dbReference>
<dbReference type="InterPro" id="IPR053164">
    <property type="entry name" value="IS1016-like_transposase"/>
</dbReference>
<dbReference type="Proteomes" id="UP000801492">
    <property type="component" value="Unassembled WGS sequence"/>
</dbReference>
<dbReference type="OrthoDB" id="424490at2759"/>
<dbReference type="PANTHER" id="PTHR47163">
    <property type="entry name" value="DDE_TNP_IS1595 DOMAIN-CONTAINING PROTEIN"/>
    <property type="match status" value="1"/>
</dbReference>
<keyword evidence="3" id="KW-1185">Reference proteome</keyword>
<reference evidence="2" key="1">
    <citation type="submission" date="2019-08" db="EMBL/GenBank/DDBJ databases">
        <title>The genome of the North American firefly Photinus pyralis.</title>
        <authorList>
            <consortium name="Photinus pyralis genome working group"/>
            <person name="Fallon T.R."/>
            <person name="Sander Lower S.E."/>
            <person name="Weng J.-K."/>
        </authorList>
    </citation>
    <scope>NUCLEOTIDE SEQUENCE</scope>
    <source>
        <strain evidence="2">TRF0915ILg1</strain>
        <tissue evidence="2">Whole body</tissue>
    </source>
</reference>
<evidence type="ECO:0000313" key="2">
    <source>
        <dbReference type="EMBL" id="KAF2899012.1"/>
    </source>
</evidence>
<feature type="domain" description="ISXO2-like transposase" evidence="1">
    <location>
        <begin position="2"/>
        <end position="108"/>
    </location>
</feature>
<gene>
    <name evidence="2" type="ORF">ILUMI_07163</name>
</gene>
<organism evidence="2 3">
    <name type="scientific">Ignelater luminosus</name>
    <name type="common">Cucubano</name>
    <name type="synonym">Pyrophorus luminosus</name>
    <dbReference type="NCBI Taxonomy" id="2038154"/>
    <lineage>
        <taxon>Eukaryota</taxon>
        <taxon>Metazoa</taxon>
        <taxon>Ecdysozoa</taxon>
        <taxon>Arthropoda</taxon>
        <taxon>Hexapoda</taxon>
        <taxon>Insecta</taxon>
        <taxon>Pterygota</taxon>
        <taxon>Neoptera</taxon>
        <taxon>Endopterygota</taxon>
        <taxon>Coleoptera</taxon>
        <taxon>Polyphaga</taxon>
        <taxon>Elateriformia</taxon>
        <taxon>Elateroidea</taxon>
        <taxon>Elateridae</taxon>
        <taxon>Agrypninae</taxon>
        <taxon>Pyrophorini</taxon>
        <taxon>Ignelater</taxon>
    </lineage>
</organism>